<sequence>MGYSFGWRAAASFLLLGAVMAVLGGYLSRLVASLSPALGRLGRSADVPSSSFFPPALPACVRGMLGRGLCVCCWHLLKGVRQYGAVLLGSFRLDFVAAVFRGLLLEIACGLLFFSSLFEALLMG</sequence>
<feature type="transmembrane region" description="Helical" evidence="1">
    <location>
        <begin position="12"/>
        <end position="32"/>
    </location>
</feature>
<reference evidence="2" key="1">
    <citation type="submission" date="2022-10" db="EMBL/GenBank/DDBJ databases">
        <authorList>
            <person name="Hyden B.L."/>
            <person name="Feng K."/>
            <person name="Yates T."/>
            <person name="Jawdy S."/>
            <person name="Smart L.B."/>
            <person name="Muchero W."/>
        </authorList>
    </citation>
    <scope>NUCLEOTIDE SEQUENCE</scope>
    <source>
        <tissue evidence="2">Shoot tip</tissue>
    </source>
</reference>
<protein>
    <submittedName>
        <fullName evidence="2">Uncharacterized protein</fullName>
    </submittedName>
</protein>
<dbReference type="EMBL" id="JAPFFI010000025">
    <property type="protein sequence ID" value="KAJ6309535.1"/>
    <property type="molecule type" value="Genomic_DNA"/>
</dbReference>
<dbReference type="Proteomes" id="UP001141253">
    <property type="component" value="Unassembled WGS sequence"/>
</dbReference>
<comment type="caution">
    <text evidence="2">The sequence shown here is derived from an EMBL/GenBank/DDBJ whole genome shotgun (WGS) entry which is preliminary data.</text>
</comment>
<feature type="transmembrane region" description="Helical" evidence="1">
    <location>
        <begin position="98"/>
        <end position="118"/>
    </location>
</feature>
<accession>A0ABQ8ZTX6</accession>
<keyword evidence="1" id="KW-1133">Transmembrane helix</keyword>
<evidence type="ECO:0000256" key="1">
    <source>
        <dbReference type="SAM" id="Phobius"/>
    </source>
</evidence>
<keyword evidence="3" id="KW-1185">Reference proteome</keyword>
<name>A0ABQ8ZTX6_9ROSI</name>
<gene>
    <name evidence="2" type="ORF">OIU77_015106</name>
</gene>
<organism evidence="2 3">
    <name type="scientific">Salix suchowensis</name>
    <dbReference type="NCBI Taxonomy" id="1278906"/>
    <lineage>
        <taxon>Eukaryota</taxon>
        <taxon>Viridiplantae</taxon>
        <taxon>Streptophyta</taxon>
        <taxon>Embryophyta</taxon>
        <taxon>Tracheophyta</taxon>
        <taxon>Spermatophyta</taxon>
        <taxon>Magnoliopsida</taxon>
        <taxon>eudicotyledons</taxon>
        <taxon>Gunneridae</taxon>
        <taxon>Pentapetalae</taxon>
        <taxon>rosids</taxon>
        <taxon>fabids</taxon>
        <taxon>Malpighiales</taxon>
        <taxon>Salicaceae</taxon>
        <taxon>Saliceae</taxon>
        <taxon>Salix</taxon>
    </lineage>
</organism>
<evidence type="ECO:0000313" key="3">
    <source>
        <dbReference type="Proteomes" id="UP001141253"/>
    </source>
</evidence>
<keyword evidence="1" id="KW-0812">Transmembrane</keyword>
<reference evidence="2" key="2">
    <citation type="journal article" date="2023" name="Int. J. Mol. Sci.">
        <title>De Novo Assembly and Annotation of 11 Diverse Shrub Willow (Salix) Genomes Reveals Novel Gene Organization in Sex-Linked Regions.</title>
        <authorList>
            <person name="Hyden B."/>
            <person name="Feng K."/>
            <person name="Yates T.B."/>
            <person name="Jawdy S."/>
            <person name="Cereghino C."/>
            <person name="Smart L.B."/>
            <person name="Muchero W."/>
        </authorList>
    </citation>
    <scope>NUCLEOTIDE SEQUENCE</scope>
    <source>
        <tissue evidence="2">Shoot tip</tissue>
    </source>
</reference>
<keyword evidence="1" id="KW-0472">Membrane</keyword>
<proteinExistence type="predicted"/>
<evidence type="ECO:0000313" key="2">
    <source>
        <dbReference type="EMBL" id="KAJ6309535.1"/>
    </source>
</evidence>